<dbReference type="RefSeq" id="WP_101495596.1">
    <property type="nucleotide sequence ID" value="NZ_LNJZ01000002.1"/>
</dbReference>
<dbReference type="EMBL" id="SNYK01000016">
    <property type="protein sequence ID" value="TDQ35341.1"/>
    <property type="molecule type" value="Genomic_DNA"/>
</dbReference>
<dbReference type="GO" id="GO:0016491">
    <property type="term" value="F:oxidoreductase activity"/>
    <property type="evidence" value="ECO:0007669"/>
    <property type="project" value="InterPro"/>
</dbReference>
<evidence type="ECO:0000313" key="2">
    <source>
        <dbReference type="EMBL" id="TDQ35341.1"/>
    </source>
</evidence>
<dbReference type="Pfam" id="PF01323">
    <property type="entry name" value="DSBA"/>
    <property type="match status" value="1"/>
</dbReference>
<dbReference type="InterPro" id="IPR036249">
    <property type="entry name" value="Thioredoxin-like_sf"/>
</dbReference>
<evidence type="ECO:0000259" key="1">
    <source>
        <dbReference type="Pfam" id="PF01323"/>
    </source>
</evidence>
<comment type="caution">
    <text evidence="2">The sequence shown here is derived from an EMBL/GenBank/DDBJ whole genome shotgun (WGS) entry which is preliminary data.</text>
</comment>
<dbReference type="SUPFAM" id="SSF52833">
    <property type="entry name" value="Thioredoxin-like"/>
    <property type="match status" value="1"/>
</dbReference>
<dbReference type="Proteomes" id="UP000294575">
    <property type="component" value="Unassembled WGS sequence"/>
</dbReference>
<dbReference type="PANTHER" id="PTHR13887">
    <property type="entry name" value="GLUTATHIONE S-TRANSFERASE KAPPA"/>
    <property type="match status" value="1"/>
</dbReference>
<evidence type="ECO:0000313" key="3">
    <source>
        <dbReference type="Proteomes" id="UP000294575"/>
    </source>
</evidence>
<name>A0A4R6TQV9_9GAMM</name>
<dbReference type="AlphaFoldDB" id="A0A4R6TQV9"/>
<protein>
    <recommendedName>
        <fullName evidence="1">DSBA-like thioredoxin domain-containing protein</fullName>
    </recommendedName>
</protein>
<feature type="domain" description="DSBA-like thioredoxin" evidence="1">
    <location>
        <begin position="12"/>
        <end position="183"/>
    </location>
</feature>
<dbReference type="InterPro" id="IPR001853">
    <property type="entry name" value="DSBA-like_thioredoxin_dom"/>
</dbReference>
<reference evidence="2 3" key="1">
    <citation type="submission" date="2019-03" db="EMBL/GenBank/DDBJ databases">
        <title>Genomic Encyclopedia of Type Strains, Phase IV (KMG-IV): sequencing the most valuable type-strain genomes for metagenomic binning, comparative biology and taxonomic classification.</title>
        <authorList>
            <person name="Goeker M."/>
        </authorList>
    </citation>
    <scope>NUCLEOTIDE SEQUENCE [LARGE SCALE GENOMIC DNA]</scope>
    <source>
        <strain evidence="2 3">DSM 28679</strain>
    </source>
</reference>
<dbReference type="Gene3D" id="3.40.30.10">
    <property type="entry name" value="Glutaredoxin"/>
    <property type="match status" value="1"/>
</dbReference>
<keyword evidence="3" id="KW-1185">Reference proteome</keyword>
<dbReference type="CDD" id="cd03025">
    <property type="entry name" value="DsbA_FrnE_like"/>
    <property type="match status" value="1"/>
</dbReference>
<accession>A0A4R6TQV9</accession>
<organism evidence="2 3">
    <name type="scientific">Thiopseudomonas denitrificans</name>
    <dbReference type="NCBI Taxonomy" id="1501432"/>
    <lineage>
        <taxon>Bacteria</taxon>
        <taxon>Pseudomonadati</taxon>
        <taxon>Pseudomonadota</taxon>
        <taxon>Gammaproteobacteria</taxon>
        <taxon>Pseudomonadales</taxon>
        <taxon>Pseudomonadaceae</taxon>
        <taxon>Thiopseudomonas</taxon>
    </lineage>
</organism>
<proteinExistence type="predicted"/>
<dbReference type="PANTHER" id="PTHR13887:SF54">
    <property type="entry name" value="DSBA FAMILY PROTEIN"/>
    <property type="match status" value="1"/>
</dbReference>
<dbReference type="OrthoDB" id="9813770at2"/>
<sequence>MTRSSSTLFYVHDPMCSWCWAFVPVWQQVRDALQELPVQVEYLLGGLAPDSDAPMPADMQQMLQATWQRIQQHVPGTEFNFAFWTGCQPRRSTWPACRAVLAAGNQQQAKEMILAIQHAYYLRVMNPSDDATLIALAQELGLDSGCFAADLNSDETRQRLQQQMQRARSMPINGFPSLVLQTENGQQPIPLDYNSADNILAAIRQVLAR</sequence>
<gene>
    <name evidence="2" type="ORF">DFQ45_11631</name>
</gene>